<feature type="region of interest" description="Disordered" evidence="3">
    <location>
        <begin position="1"/>
        <end position="61"/>
    </location>
</feature>
<feature type="compositionally biased region" description="Low complexity" evidence="3">
    <location>
        <begin position="1"/>
        <end position="11"/>
    </location>
</feature>
<evidence type="ECO:0000256" key="1">
    <source>
        <dbReference type="ARBA" id="ARBA00022572"/>
    </source>
</evidence>
<evidence type="ECO:0000313" key="6">
    <source>
        <dbReference type="Proteomes" id="UP001189429"/>
    </source>
</evidence>
<evidence type="ECO:0000256" key="2">
    <source>
        <dbReference type="ARBA" id="ARBA00023157"/>
    </source>
</evidence>
<name>A0ABN9VMX6_9DINO</name>
<dbReference type="Proteomes" id="UP001189429">
    <property type="component" value="Unassembled WGS sequence"/>
</dbReference>
<evidence type="ECO:0000259" key="4">
    <source>
        <dbReference type="PROSITE" id="PS50070"/>
    </source>
</evidence>
<protein>
    <recommendedName>
        <fullName evidence="4">Kringle domain-containing protein</fullName>
    </recommendedName>
</protein>
<keyword evidence="6" id="KW-1185">Reference proteome</keyword>
<dbReference type="PROSITE" id="PS50070">
    <property type="entry name" value="KRINGLE_2"/>
    <property type="match status" value="1"/>
</dbReference>
<gene>
    <name evidence="5" type="ORF">PCOR1329_LOCUS58800</name>
</gene>
<keyword evidence="2" id="KW-1015">Disulfide bond</keyword>
<dbReference type="SUPFAM" id="SSF57440">
    <property type="entry name" value="Kringle-like"/>
    <property type="match status" value="1"/>
</dbReference>
<keyword evidence="1" id="KW-0420">Kringle</keyword>
<dbReference type="SMART" id="SM00130">
    <property type="entry name" value="KR"/>
    <property type="match status" value="1"/>
</dbReference>
<accession>A0ABN9VMX6</accession>
<dbReference type="InterPro" id="IPR018056">
    <property type="entry name" value="Kringle_CS"/>
</dbReference>
<dbReference type="Gene3D" id="2.40.20.10">
    <property type="entry name" value="Plasminogen Kringle 4"/>
    <property type="match status" value="1"/>
</dbReference>
<organism evidence="5 6">
    <name type="scientific">Prorocentrum cordatum</name>
    <dbReference type="NCBI Taxonomy" id="2364126"/>
    <lineage>
        <taxon>Eukaryota</taxon>
        <taxon>Sar</taxon>
        <taxon>Alveolata</taxon>
        <taxon>Dinophyceae</taxon>
        <taxon>Prorocentrales</taxon>
        <taxon>Prorocentraceae</taxon>
        <taxon>Prorocentrum</taxon>
    </lineage>
</organism>
<dbReference type="InterPro" id="IPR038178">
    <property type="entry name" value="Kringle_sf"/>
</dbReference>
<dbReference type="PANTHER" id="PTHR24261:SF7">
    <property type="entry name" value="KRINGLE DOMAIN-CONTAINING PROTEIN"/>
    <property type="match status" value="1"/>
</dbReference>
<reference evidence="5" key="1">
    <citation type="submission" date="2023-10" db="EMBL/GenBank/DDBJ databases">
        <authorList>
            <person name="Chen Y."/>
            <person name="Shah S."/>
            <person name="Dougan E. K."/>
            <person name="Thang M."/>
            <person name="Chan C."/>
        </authorList>
    </citation>
    <scope>NUCLEOTIDE SEQUENCE [LARGE SCALE GENOMIC DNA]</scope>
</reference>
<evidence type="ECO:0000256" key="3">
    <source>
        <dbReference type="SAM" id="MobiDB-lite"/>
    </source>
</evidence>
<evidence type="ECO:0000313" key="5">
    <source>
        <dbReference type="EMBL" id="CAK0873674.1"/>
    </source>
</evidence>
<feature type="domain" description="Kringle" evidence="4">
    <location>
        <begin position="145"/>
        <end position="219"/>
    </location>
</feature>
<dbReference type="InterPro" id="IPR050759">
    <property type="entry name" value="Serine_protease_kringle"/>
</dbReference>
<dbReference type="Pfam" id="PF00051">
    <property type="entry name" value="Kringle"/>
    <property type="match status" value="1"/>
</dbReference>
<dbReference type="InterPro" id="IPR013806">
    <property type="entry name" value="Kringle-like"/>
</dbReference>
<dbReference type="InterPro" id="IPR000001">
    <property type="entry name" value="Kringle"/>
</dbReference>
<comment type="caution">
    <text evidence="5">The sequence shown here is derived from an EMBL/GenBank/DDBJ whole genome shotgun (WGS) entry which is preliminary data.</text>
</comment>
<dbReference type="EMBL" id="CAUYUJ010017305">
    <property type="protein sequence ID" value="CAK0873674.1"/>
    <property type="molecule type" value="Genomic_DNA"/>
</dbReference>
<dbReference type="CDD" id="cd00108">
    <property type="entry name" value="KR"/>
    <property type="match status" value="1"/>
</dbReference>
<dbReference type="PRINTS" id="PR00018">
    <property type="entry name" value="KRINGLE"/>
</dbReference>
<dbReference type="PROSITE" id="PS00021">
    <property type="entry name" value="KRINGLE_1"/>
    <property type="match status" value="1"/>
</dbReference>
<sequence>MPTAPLGSSSAAPPPWRCSRAATATGRARRWSTPSATRPRQIAAKSRSPPGATGTVSSTSAGWATAERRWWLAVRRRGWRERGPQAATKRPPRPASGRAPAMNLAPLLCLALAVVPDGALAARMRAKKAEPLGEFDTSCYMADDKGESYRGLVTTTFSGRTCQKWTAQKPWAITLTLTSGGLGNHNYCRNPDGSQEMPWCYTMDTSDEHKIETCSIPECPAEARDFADEAATLATAISATDCECADQLYGSSKTTADTSVALNQGNKTVAKHGKCRCKGSVHKASAISVGNTTAVKICLASELYTNTYTDTGSGVTAWAESSAAPDTCHHADGTAGFKLCGPATLEVFTGSNCDGAGDTGLKRIEDAYGESPPPPTMAGKPYPSGETVVHNVTNTTAADCSEVSKPSGGYWNSFKYVCGMGNR</sequence>
<dbReference type="PANTHER" id="PTHR24261">
    <property type="entry name" value="PLASMINOGEN-RELATED"/>
    <property type="match status" value="1"/>
</dbReference>
<proteinExistence type="predicted"/>